<name>A0A383BF95_9ZZZZ</name>
<protein>
    <recommendedName>
        <fullName evidence="3">VCBS repeat-containing protein</fullName>
    </recommendedName>
</protein>
<dbReference type="InterPro" id="IPR028994">
    <property type="entry name" value="Integrin_alpha_N"/>
</dbReference>
<reference evidence="2" key="1">
    <citation type="submission" date="2018-05" db="EMBL/GenBank/DDBJ databases">
        <authorList>
            <person name="Lanie J.A."/>
            <person name="Ng W.-L."/>
            <person name="Kazmierczak K.M."/>
            <person name="Andrzejewski T.M."/>
            <person name="Davidsen T.M."/>
            <person name="Wayne K.J."/>
            <person name="Tettelin H."/>
            <person name="Glass J.I."/>
            <person name="Rusch D."/>
            <person name="Podicherti R."/>
            <person name="Tsui H.-C.T."/>
            <person name="Winkler M.E."/>
        </authorList>
    </citation>
    <scope>NUCLEOTIDE SEQUENCE</scope>
</reference>
<feature type="non-terminal residue" evidence="2">
    <location>
        <position position="246"/>
    </location>
</feature>
<evidence type="ECO:0000313" key="2">
    <source>
        <dbReference type="EMBL" id="SVE18493.1"/>
    </source>
</evidence>
<sequence length="246" mass="26148">GSYCIGTGMVDAHKAIGRGFSPNIQAGTFTFTEIIGGDSDGSINPGETGYLTISLKNALGWADAENIQAVLSSENPGVTIGDEDANYGNITAGDSLYNIEDTYTVSFASYIELASVTFQLLVTGNSTEYDYSSSFEYTDISVSINQAGFPVSTAELRASPLVIDLDGDGDVEIIFGDNNGFVHIYNADGSEVEDDTFPYDTGNQIWGSAAAADMDGDGLTDFVITSKSKHLYIFDQNGLKTDYNAN</sequence>
<proteinExistence type="predicted"/>
<dbReference type="Pfam" id="PF13517">
    <property type="entry name" value="FG-GAP_3"/>
    <property type="match status" value="1"/>
</dbReference>
<evidence type="ECO:0000256" key="1">
    <source>
        <dbReference type="ARBA" id="ARBA00022729"/>
    </source>
</evidence>
<dbReference type="EMBL" id="UINC01199865">
    <property type="protein sequence ID" value="SVE18493.1"/>
    <property type="molecule type" value="Genomic_DNA"/>
</dbReference>
<accession>A0A383BF95</accession>
<gene>
    <name evidence="2" type="ORF">METZ01_LOCUS471347</name>
</gene>
<keyword evidence="1" id="KW-0732">Signal</keyword>
<feature type="non-terminal residue" evidence="2">
    <location>
        <position position="1"/>
    </location>
</feature>
<dbReference type="InterPro" id="IPR013517">
    <property type="entry name" value="FG-GAP"/>
</dbReference>
<dbReference type="AlphaFoldDB" id="A0A383BF95"/>
<dbReference type="SUPFAM" id="SSF69318">
    <property type="entry name" value="Integrin alpha N-terminal domain"/>
    <property type="match status" value="1"/>
</dbReference>
<organism evidence="2">
    <name type="scientific">marine metagenome</name>
    <dbReference type="NCBI Taxonomy" id="408172"/>
    <lineage>
        <taxon>unclassified sequences</taxon>
        <taxon>metagenomes</taxon>
        <taxon>ecological metagenomes</taxon>
    </lineage>
</organism>
<evidence type="ECO:0008006" key="3">
    <source>
        <dbReference type="Google" id="ProtNLM"/>
    </source>
</evidence>